<dbReference type="RefSeq" id="WP_406336611.1">
    <property type="nucleotide sequence ID" value="NZ_CP108188.1"/>
</dbReference>
<sequence length="241" mass="26221">MTTTTATQLQTVARLWPDLHDALGTPTTVAGFGLGLRGYLAAIEQYDAEQVEFDRWQAAAMRALERSPQQLGARPIPISLRVHDTMRTVEAALAETCDQIAAASQRELMRPAPASWPTGDRIRRNQLAAADARDPQRWQLTGTRPGAVRAALWLSARAEGRRWPGRPLDDAQQQHIARVATEALRRVETTLDLAEQRRELAAEHPCQCGGTIEVYGGAGARPVARCKGCGAIWSEAGVVAA</sequence>
<dbReference type="EMBL" id="CP108188">
    <property type="protein sequence ID" value="WTR73805.1"/>
    <property type="molecule type" value="Genomic_DNA"/>
</dbReference>
<protein>
    <submittedName>
        <fullName evidence="1">Uncharacterized protein</fullName>
    </submittedName>
</protein>
<dbReference type="Proteomes" id="UP001622594">
    <property type="component" value="Chromosome"/>
</dbReference>
<proteinExistence type="predicted"/>
<reference evidence="1 2" key="1">
    <citation type="submission" date="2022-10" db="EMBL/GenBank/DDBJ databases">
        <title>The complete genomes of actinobacterial strains from the NBC collection.</title>
        <authorList>
            <person name="Joergensen T.S."/>
            <person name="Alvarez Arevalo M."/>
            <person name="Sterndorff E.B."/>
            <person name="Faurdal D."/>
            <person name="Vuksanovic O."/>
            <person name="Mourched A.-S."/>
            <person name="Charusanti P."/>
            <person name="Shaw S."/>
            <person name="Blin K."/>
            <person name="Weber T."/>
        </authorList>
    </citation>
    <scope>NUCLEOTIDE SEQUENCE [LARGE SCALE GENOMIC DNA]</scope>
    <source>
        <strain evidence="1 2">NBC_00123</strain>
    </source>
</reference>
<accession>A0ABZ1LIG0</accession>
<organism evidence="1 2">
    <name type="scientific">Streptomyces zaomyceticus</name>
    <dbReference type="NCBI Taxonomy" id="68286"/>
    <lineage>
        <taxon>Bacteria</taxon>
        <taxon>Bacillati</taxon>
        <taxon>Actinomycetota</taxon>
        <taxon>Actinomycetes</taxon>
        <taxon>Kitasatosporales</taxon>
        <taxon>Streptomycetaceae</taxon>
        <taxon>Streptomyces</taxon>
    </lineage>
</organism>
<name>A0ABZ1LIG0_9ACTN</name>
<evidence type="ECO:0000313" key="2">
    <source>
        <dbReference type="Proteomes" id="UP001622594"/>
    </source>
</evidence>
<evidence type="ECO:0000313" key="1">
    <source>
        <dbReference type="EMBL" id="WTR73805.1"/>
    </source>
</evidence>
<gene>
    <name evidence="1" type="ORF">OG814_33230</name>
</gene>
<keyword evidence="2" id="KW-1185">Reference proteome</keyword>